<sequence length="84" mass="9574">MNTAFDEGPRIYRAGQLYNVVGLKRNAIEQRMQQNDFPKPIILGPRSKGWLVHEVHSWLLERKAQRDATGQGHNPCPRPKARAG</sequence>
<name>A0A917A379_9SPHN</name>
<comment type="caution">
    <text evidence="2">The sequence shown here is derived from an EMBL/GenBank/DDBJ whole genome shotgun (WGS) entry which is preliminary data.</text>
</comment>
<evidence type="ECO:0000256" key="1">
    <source>
        <dbReference type="SAM" id="MobiDB-lite"/>
    </source>
</evidence>
<keyword evidence="3" id="KW-1185">Reference proteome</keyword>
<accession>A0A917A379</accession>
<dbReference type="AlphaFoldDB" id="A0A917A379"/>
<reference evidence="2" key="1">
    <citation type="journal article" date="2014" name="Int. J. Syst. Evol. Microbiol.">
        <title>Complete genome sequence of Corynebacterium casei LMG S-19264T (=DSM 44701T), isolated from a smear-ripened cheese.</title>
        <authorList>
            <consortium name="US DOE Joint Genome Institute (JGI-PGF)"/>
            <person name="Walter F."/>
            <person name="Albersmeier A."/>
            <person name="Kalinowski J."/>
            <person name="Ruckert C."/>
        </authorList>
    </citation>
    <scope>NUCLEOTIDE SEQUENCE</scope>
    <source>
        <strain evidence="2">CGMCC 1.15519</strain>
    </source>
</reference>
<organism evidence="2 3">
    <name type="scientific">Sandarakinorhabdus glacialis</name>
    <dbReference type="NCBI Taxonomy" id="1614636"/>
    <lineage>
        <taxon>Bacteria</taxon>
        <taxon>Pseudomonadati</taxon>
        <taxon>Pseudomonadota</taxon>
        <taxon>Alphaproteobacteria</taxon>
        <taxon>Sphingomonadales</taxon>
        <taxon>Sphingosinicellaceae</taxon>
        <taxon>Sandarakinorhabdus</taxon>
    </lineage>
</organism>
<feature type="region of interest" description="Disordered" evidence="1">
    <location>
        <begin position="63"/>
        <end position="84"/>
    </location>
</feature>
<evidence type="ECO:0008006" key="4">
    <source>
        <dbReference type="Google" id="ProtNLM"/>
    </source>
</evidence>
<evidence type="ECO:0000313" key="3">
    <source>
        <dbReference type="Proteomes" id="UP000635071"/>
    </source>
</evidence>
<dbReference type="InterPro" id="IPR010260">
    <property type="entry name" value="AlpA"/>
</dbReference>
<dbReference type="EMBL" id="BMJM01000018">
    <property type="protein sequence ID" value="GGE21922.1"/>
    <property type="molecule type" value="Genomic_DNA"/>
</dbReference>
<dbReference type="Proteomes" id="UP000635071">
    <property type="component" value="Unassembled WGS sequence"/>
</dbReference>
<reference evidence="2" key="2">
    <citation type="submission" date="2020-09" db="EMBL/GenBank/DDBJ databases">
        <authorList>
            <person name="Sun Q."/>
            <person name="Zhou Y."/>
        </authorList>
    </citation>
    <scope>NUCLEOTIDE SEQUENCE</scope>
    <source>
        <strain evidence="2">CGMCC 1.15519</strain>
    </source>
</reference>
<dbReference type="Pfam" id="PF05930">
    <property type="entry name" value="Phage_AlpA"/>
    <property type="match status" value="1"/>
</dbReference>
<dbReference type="Gene3D" id="1.10.238.160">
    <property type="match status" value="1"/>
</dbReference>
<proteinExistence type="predicted"/>
<evidence type="ECO:0000313" key="2">
    <source>
        <dbReference type="EMBL" id="GGE21922.1"/>
    </source>
</evidence>
<protein>
    <recommendedName>
        <fullName evidence="4">AlpA family phage regulatory protein</fullName>
    </recommendedName>
</protein>
<gene>
    <name evidence="2" type="ORF">GCM10011529_30680</name>
</gene>